<evidence type="ECO:0000256" key="4">
    <source>
        <dbReference type="ARBA" id="ARBA00022692"/>
    </source>
</evidence>
<dbReference type="EMBL" id="JAGSOV010000009">
    <property type="protein sequence ID" value="MCO1653933.1"/>
    <property type="molecule type" value="Genomic_DNA"/>
</dbReference>
<comment type="similarity">
    <text evidence="2 7">Belongs to the TVP38/TMEM64 family.</text>
</comment>
<reference evidence="10" key="1">
    <citation type="submission" date="2021-04" db="EMBL/GenBank/DDBJ databases">
        <title>Pseudonocardia sp. nov., isolated from sandy soil of mangrove forest.</title>
        <authorList>
            <person name="Zan Z."/>
            <person name="Huang R."/>
            <person name="Liu W."/>
        </authorList>
    </citation>
    <scope>NUCLEOTIDE SEQUENCE</scope>
    <source>
        <strain evidence="10">S2-4</strain>
    </source>
</reference>
<proteinExistence type="inferred from homology"/>
<keyword evidence="5 7" id="KW-1133">Transmembrane helix</keyword>
<evidence type="ECO:0000256" key="8">
    <source>
        <dbReference type="SAM" id="MobiDB-lite"/>
    </source>
</evidence>
<feature type="transmembrane region" description="Helical" evidence="7">
    <location>
        <begin position="34"/>
        <end position="54"/>
    </location>
</feature>
<dbReference type="RefSeq" id="WP_252435551.1">
    <property type="nucleotide sequence ID" value="NZ_JAGSOV010000009.1"/>
</dbReference>
<feature type="transmembrane region" description="Helical" evidence="7">
    <location>
        <begin position="184"/>
        <end position="204"/>
    </location>
</feature>
<evidence type="ECO:0000256" key="2">
    <source>
        <dbReference type="ARBA" id="ARBA00008640"/>
    </source>
</evidence>
<gene>
    <name evidence="10" type="ORF">KDL28_02575</name>
</gene>
<evidence type="ECO:0000256" key="1">
    <source>
        <dbReference type="ARBA" id="ARBA00004651"/>
    </source>
</evidence>
<evidence type="ECO:0000313" key="11">
    <source>
        <dbReference type="Proteomes" id="UP001165283"/>
    </source>
</evidence>
<dbReference type="InterPro" id="IPR032816">
    <property type="entry name" value="VTT_dom"/>
</dbReference>
<comment type="caution">
    <text evidence="10">The sequence shown here is derived from an EMBL/GenBank/DDBJ whole genome shotgun (WGS) entry which is preliminary data.</text>
</comment>
<feature type="transmembrane region" description="Helical" evidence="7">
    <location>
        <begin position="151"/>
        <end position="172"/>
    </location>
</feature>
<name>A0ABT0ZT73_9PSEU</name>
<evidence type="ECO:0000256" key="5">
    <source>
        <dbReference type="ARBA" id="ARBA00022989"/>
    </source>
</evidence>
<dbReference type="PANTHER" id="PTHR12677">
    <property type="entry name" value="GOLGI APPARATUS MEMBRANE PROTEIN TVP38-RELATED"/>
    <property type="match status" value="1"/>
</dbReference>
<keyword evidence="3 7" id="KW-1003">Cell membrane</keyword>
<comment type="caution">
    <text evidence="7">Lacks conserved residue(s) required for the propagation of feature annotation.</text>
</comment>
<sequence>MIWRRVGAGLALLAVAALAAYLLRDGVPNVRQTVAAAGFWAPLLFVLLHGVICAGPVPRSVFTVVSGILFGSVTGVLAALAGTALAAGLAFVLAKAIGARLVERHAHRPPVAWVLRRVQHRGLLTMISLRLIPPMPFSVMNYASALSGAGIVPYLLATVIGVLPGTISIVVLGDAAVSGDPHPAMFVVSAVSGLIGLTGAYFVARRPLPAEPEPPAEIVDTAATDPGDGLRSAA</sequence>
<keyword evidence="6 7" id="KW-0472">Membrane</keyword>
<feature type="region of interest" description="Disordered" evidence="8">
    <location>
        <begin position="212"/>
        <end position="234"/>
    </location>
</feature>
<dbReference type="PANTHER" id="PTHR12677:SF59">
    <property type="entry name" value="GOLGI APPARATUS MEMBRANE PROTEIN TVP38-RELATED"/>
    <property type="match status" value="1"/>
</dbReference>
<evidence type="ECO:0000259" key="9">
    <source>
        <dbReference type="Pfam" id="PF09335"/>
    </source>
</evidence>
<evidence type="ECO:0000256" key="3">
    <source>
        <dbReference type="ARBA" id="ARBA00022475"/>
    </source>
</evidence>
<dbReference type="InterPro" id="IPR015414">
    <property type="entry name" value="TMEM64"/>
</dbReference>
<keyword evidence="4 7" id="KW-0812">Transmembrane</keyword>
<dbReference type="Proteomes" id="UP001165283">
    <property type="component" value="Unassembled WGS sequence"/>
</dbReference>
<keyword evidence="11" id="KW-1185">Reference proteome</keyword>
<comment type="subcellular location">
    <subcellularLocation>
        <location evidence="1 7">Cell membrane</location>
        <topology evidence="1 7">Multi-pass membrane protein</topology>
    </subcellularLocation>
</comment>
<organism evidence="10 11">
    <name type="scientific">Pseudonocardia humida</name>
    <dbReference type="NCBI Taxonomy" id="2800819"/>
    <lineage>
        <taxon>Bacteria</taxon>
        <taxon>Bacillati</taxon>
        <taxon>Actinomycetota</taxon>
        <taxon>Actinomycetes</taxon>
        <taxon>Pseudonocardiales</taxon>
        <taxon>Pseudonocardiaceae</taxon>
        <taxon>Pseudonocardia</taxon>
    </lineage>
</organism>
<evidence type="ECO:0000313" key="10">
    <source>
        <dbReference type="EMBL" id="MCO1653933.1"/>
    </source>
</evidence>
<evidence type="ECO:0000256" key="7">
    <source>
        <dbReference type="RuleBase" id="RU366058"/>
    </source>
</evidence>
<feature type="domain" description="VTT" evidence="9">
    <location>
        <begin position="57"/>
        <end position="174"/>
    </location>
</feature>
<evidence type="ECO:0000256" key="6">
    <source>
        <dbReference type="ARBA" id="ARBA00023136"/>
    </source>
</evidence>
<accession>A0ABT0ZT73</accession>
<protein>
    <recommendedName>
        <fullName evidence="7">TVP38/TMEM64 family membrane protein</fullName>
    </recommendedName>
</protein>
<dbReference type="Pfam" id="PF09335">
    <property type="entry name" value="VTT_dom"/>
    <property type="match status" value="1"/>
</dbReference>